<comment type="subcellular location">
    <subcellularLocation>
        <location evidence="1">Mitochondrion</location>
    </subcellularLocation>
</comment>
<feature type="domain" description="TLDc" evidence="6">
    <location>
        <begin position="369"/>
        <end position="580"/>
    </location>
</feature>
<dbReference type="PROSITE" id="PS51886">
    <property type="entry name" value="TLDC"/>
    <property type="match status" value="1"/>
</dbReference>
<dbReference type="OrthoDB" id="26679at2759"/>
<reference evidence="8" key="1">
    <citation type="submission" date="2015-02" db="EMBL/GenBank/DDBJ databases">
        <authorList>
            <person name="Gon?alves P."/>
        </authorList>
    </citation>
    <scope>NUCLEOTIDE SEQUENCE [LARGE SCALE GENOMIC DNA]</scope>
</reference>
<dbReference type="Proteomes" id="UP000243876">
    <property type="component" value="Unassembled WGS sequence"/>
</dbReference>
<dbReference type="AlphaFoldDB" id="A0A0D6EKN5"/>
<evidence type="ECO:0000256" key="3">
    <source>
        <dbReference type="ARBA" id="ARBA00023128"/>
    </source>
</evidence>
<feature type="region of interest" description="Disordered" evidence="5">
    <location>
        <begin position="539"/>
        <end position="562"/>
    </location>
</feature>
<feature type="compositionally biased region" description="Basic and acidic residues" evidence="5">
    <location>
        <begin position="229"/>
        <end position="239"/>
    </location>
</feature>
<comment type="similarity">
    <text evidence="2">Belongs to the OXR1 family.</text>
</comment>
<keyword evidence="3" id="KW-0496">Mitochondrion</keyword>
<evidence type="ECO:0000256" key="5">
    <source>
        <dbReference type="SAM" id="MobiDB-lite"/>
    </source>
</evidence>
<dbReference type="Pfam" id="PF07534">
    <property type="entry name" value="TLD"/>
    <property type="match status" value="1"/>
</dbReference>
<feature type="region of interest" description="Disordered" evidence="5">
    <location>
        <begin position="1"/>
        <end position="247"/>
    </location>
</feature>
<feature type="compositionally biased region" description="Low complexity" evidence="5">
    <location>
        <begin position="206"/>
        <end position="216"/>
    </location>
</feature>
<dbReference type="PANTHER" id="PTHR23354">
    <property type="entry name" value="NUCLEOLAR PROTEIN 7/ESTROGEN RECEPTOR COACTIVATOR-RELATED"/>
    <property type="match status" value="1"/>
</dbReference>
<proteinExistence type="inferred from homology"/>
<dbReference type="GO" id="GO:0005739">
    <property type="term" value="C:mitochondrion"/>
    <property type="evidence" value="ECO:0007669"/>
    <property type="project" value="UniProtKB-SubCell"/>
</dbReference>
<dbReference type="GO" id="GO:0006979">
    <property type="term" value="P:response to oxidative stress"/>
    <property type="evidence" value="ECO:0007669"/>
    <property type="project" value="TreeGrafter"/>
</dbReference>
<feature type="region of interest" description="Disordered" evidence="5">
    <location>
        <begin position="266"/>
        <end position="350"/>
    </location>
</feature>
<protein>
    <recommendedName>
        <fullName evidence="4">Oxidation resistance protein 1</fullName>
    </recommendedName>
</protein>
<dbReference type="InterPro" id="IPR006571">
    <property type="entry name" value="TLDc_dom"/>
</dbReference>
<keyword evidence="8" id="KW-1185">Reference proteome</keyword>
<evidence type="ECO:0000313" key="7">
    <source>
        <dbReference type="EMBL" id="CEQ40283.1"/>
    </source>
</evidence>
<gene>
    <name evidence="7" type="primary">SPOSA6832_01877</name>
</gene>
<evidence type="ECO:0000313" key="8">
    <source>
        <dbReference type="Proteomes" id="UP000243876"/>
    </source>
</evidence>
<sequence length="581" mass="61219">MPLPYDLSDLDPFSPSSSPSPSSALLHPSGSLFPPTPASVSTSSTASTSHRSSIAPPPQALAAQSVHGGQDPLGRLMGGLSVTDAEPPRASSSSRSPSPSTSSSTHPPSTSMGNSLNGMVRAHDERQSRILLDLSREPFAQPPTSSSSSSASVPRTDEPVDMPLPSRTPRRRPSHPGTGSSSLSGFSPPRRLSGLMDLPASQTLHAASSPPASTSPILDHFHATNLERGAAERRMREASGDGTGTMGFGAEWDKTIEEAVQEEVGGGAGEFSGEWGDFQTATPEPMSEPPSRSPSMREPEQPAPPSSSSRRAPRGSAASLGTDHVNPDSTTALPPREPVRAATTTAAGSVFDPTAQPIQLVGVRPGVARVLQEDVAERIRPSLPPRLRLSSRWTLLYSLDQHGISLHTLFANLDRGLKTRDGGFVLVVKSERGEVFGGYCSEALKRGEGERGSRQRWGGDGSCFLWRATAFPASDHFRLGASVSTFKPTFRNTYFQHASSEFIALGGGNDGVFGLWIDGLLERGWTGRSETYGNEPLVGPRAAAAGGKGARKAQEERESGAAAAEEGKFEVVGFECWAVGS</sequence>
<evidence type="ECO:0000256" key="4">
    <source>
        <dbReference type="ARBA" id="ARBA00040604"/>
    </source>
</evidence>
<dbReference type="PANTHER" id="PTHR23354:SF62">
    <property type="entry name" value="MUSTARD, ISOFORM V"/>
    <property type="match status" value="1"/>
</dbReference>
<evidence type="ECO:0000256" key="2">
    <source>
        <dbReference type="ARBA" id="ARBA00009540"/>
    </source>
</evidence>
<feature type="compositionally biased region" description="Low complexity" evidence="5">
    <location>
        <begin position="88"/>
        <end position="111"/>
    </location>
</feature>
<name>A0A0D6EKN5_SPOSA</name>
<dbReference type="SMART" id="SM00584">
    <property type="entry name" value="TLDc"/>
    <property type="match status" value="1"/>
</dbReference>
<dbReference type="EMBL" id="CENE01000006">
    <property type="protein sequence ID" value="CEQ40283.1"/>
    <property type="molecule type" value="Genomic_DNA"/>
</dbReference>
<evidence type="ECO:0000259" key="6">
    <source>
        <dbReference type="PROSITE" id="PS51886"/>
    </source>
</evidence>
<feature type="compositionally biased region" description="Basic and acidic residues" evidence="5">
    <location>
        <begin position="552"/>
        <end position="562"/>
    </location>
</feature>
<feature type="compositionally biased region" description="Low complexity" evidence="5">
    <location>
        <begin position="306"/>
        <end position="319"/>
    </location>
</feature>
<accession>A0A0D6EKN5</accession>
<evidence type="ECO:0000256" key="1">
    <source>
        <dbReference type="ARBA" id="ARBA00004173"/>
    </source>
</evidence>
<organism evidence="7 8">
    <name type="scientific">Sporidiobolus salmonicolor</name>
    <name type="common">Yeast-like fungus</name>
    <name type="synonym">Sporobolomyces salmonicolor</name>
    <dbReference type="NCBI Taxonomy" id="5005"/>
    <lineage>
        <taxon>Eukaryota</taxon>
        <taxon>Fungi</taxon>
        <taxon>Dikarya</taxon>
        <taxon>Basidiomycota</taxon>
        <taxon>Pucciniomycotina</taxon>
        <taxon>Microbotryomycetes</taxon>
        <taxon>Sporidiobolales</taxon>
        <taxon>Sporidiobolaceae</taxon>
        <taxon>Sporobolomyces</taxon>
    </lineage>
</organism>
<dbReference type="GO" id="GO:0005634">
    <property type="term" value="C:nucleus"/>
    <property type="evidence" value="ECO:0007669"/>
    <property type="project" value="TreeGrafter"/>
</dbReference>
<feature type="compositionally biased region" description="Low complexity" evidence="5">
    <location>
        <begin position="1"/>
        <end position="54"/>
    </location>
</feature>